<comment type="catalytic activity">
    <reaction evidence="14">
        <text>adenosine(37) in tRNA + 2 reduced [2Fe-2S]-[ferredoxin] + 2 S-adenosyl-L-methionine = 2-methyladenosine(37) in tRNA + 5'-deoxyadenosine + L-methionine + 2 oxidized [2Fe-2S]-[ferredoxin] + S-adenosyl-L-homocysteine</text>
        <dbReference type="Rhea" id="RHEA:43332"/>
        <dbReference type="Rhea" id="RHEA-COMP:10000"/>
        <dbReference type="Rhea" id="RHEA-COMP:10001"/>
        <dbReference type="Rhea" id="RHEA-COMP:10162"/>
        <dbReference type="Rhea" id="RHEA-COMP:10485"/>
        <dbReference type="ChEBI" id="CHEBI:17319"/>
        <dbReference type="ChEBI" id="CHEBI:33737"/>
        <dbReference type="ChEBI" id="CHEBI:33738"/>
        <dbReference type="ChEBI" id="CHEBI:57844"/>
        <dbReference type="ChEBI" id="CHEBI:57856"/>
        <dbReference type="ChEBI" id="CHEBI:59789"/>
        <dbReference type="ChEBI" id="CHEBI:74411"/>
        <dbReference type="ChEBI" id="CHEBI:74497"/>
        <dbReference type="EC" id="2.1.1.192"/>
    </reaction>
</comment>
<feature type="active site" description="S-methylcysteine intermediate" evidence="14">
    <location>
        <position position="349"/>
    </location>
</feature>
<dbReference type="InterPro" id="IPR048641">
    <property type="entry name" value="RlmN_N"/>
</dbReference>
<comment type="miscellaneous">
    <text evidence="14">Reaction proceeds by a ping-pong mechanism involving intermediate methylation of a conserved cysteine residue.</text>
</comment>
<sequence>MHNINVLNASKYKINLLDLHRQDLHFFLSSLGAKKFSTEQIMNWIYNHHCNNFDKMLNISKIIRSKLQEKSHIFASEFIEERISCDGTIKWISLIDHQKIETVYIPEKKRSTLCVSSQIGCSLKCNFCATGQQGFNRNLKVSEIIAQIWQAKKKLKQKNILERISNIVFMGMGEPLLNLNNVVSALKIILDEHGFGLSKRRITVSTSGIVPALDKLRNMIDVGLAISLHASNDSIRDTLMPINKKYNIASLLYSALKYFKCSNANRGGITIEYVMLKGINDSNKNAEQLANLLKNIPSKINLIPWNSFIGSSFICSDINRINIFAKILRNKGFTTVIRKNRGKDINAACGQLTGNVINRFNIVNYSNK</sequence>
<protein>
    <recommendedName>
        <fullName evidence="14">Dual-specificity RNA methyltransferase RlmN</fullName>
        <ecNumber evidence="14">2.1.1.192</ecNumber>
    </recommendedName>
    <alternativeName>
        <fullName evidence="14">23S rRNA (adenine(2503)-C(2))-methyltransferase</fullName>
    </alternativeName>
    <alternativeName>
        <fullName evidence="14">23S rRNA m2A2503 methyltransferase</fullName>
    </alternativeName>
    <alternativeName>
        <fullName evidence="14">Ribosomal RNA large subunit methyltransferase N</fullName>
    </alternativeName>
    <alternativeName>
        <fullName evidence="14">tRNA (adenine(37)-C(2))-methyltransferase</fullName>
    </alternativeName>
    <alternativeName>
        <fullName evidence="14">tRNA m2A37 methyltransferase</fullName>
    </alternativeName>
</protein>
<evidence type="ECO:0000256" key="5">
    <source>
        <dbReference type="ARBA" id="ARBA00022552"/>
    </source>
</evidence>
<keyword evidence="12 14" id="KW-0411">Iron-sulfur</keyword>
<evidence type="ECO:0000256" key="9">
    <source>
        <dbReference type="ARBA" id="ARBA00022694"/>
    </source>
</evidence>
<comment type="cofactor">
    <cofactor evidence="14">
        <name>[4Fe-4S] cluster</name>
        <dbReference type="ChEBI" id="CHEBI:49883"/>
    </cofactor>
    <text evidence="14">Binds 1 [4Fe-4S] cluster. The cluster is coordinated with 3 cysteines and an exchangeable S-adenosyl-L-methionine.</text>
</comment>
<comment type="similarity">
    <text evidence="2 14">Belongs to the radical SAM superfamily. RlmN family.</text>
</comment>
<keyword evidence="5 14" id="KW-0698">rRNA processing</keyword>
<dbReference type="SFLD" id="SFLDG01062">
    <property type="entry name" value="methyltransferase_(Class_A)"/>
    <property type="match status" value="1"/>
</dbReference>
<dbReference type="InterPro" id="IPR058240">
    <property type="entry name" value="rSAM_sf"/>
</dbReference>
<evidence type="ECO:0000256" key="12">
    <source>
        <dbReference type="ARBA" id="ARBA00023014"/>
    </source>
</evidence>
<dbReference type="PROSITE" id="PS51918">
    <property type="entry name" value="RADICAL_SAM"/>
    <property type="match status" value="1"/>
</dbReference>
<dbReference type="SFLD" id="SFLDF00275">
    <property type="entry name" value="adenosine_C2_methyltransferase"/>
    <property type="match status" value="1"/>
</dbReference>
<accession>A0A4D6Y1F5</accession>
<dbReference type="GO" id="GO:0070475">
    <property type="term" value="P:rRNA base methylation"/>
    <property type="evidence" value="ECO:0007669"/>
    <property type="project" value="UniProtKB-UniRule"/>
</dbReference>
<dbReference type="EC" id="2.1.1.192" evidence="14"/>
<feature type="binding site" evidence="14">
    <location>
        <begin position="227"/>
        <end position="229"/>
    </location>
    <ligand>
        <name>S-adenosyl-L-methionine</name>
        <dbReference type="ChEBI" id="CHEBI:59789"/>
    </ligand>
</feature>
<evidence type="ECO:0000259" key="15">
    <source>
        <dbReference type="PROSITE" id="PS51918"/>
    </source>
</evidence>
<comment type="catalytic activity">
    <reaction evidence="14">
        <text>adenosine(2503) in 23S rRNA + 2 reduced [2Fe-2S]-[ferredoxin] + 2 S-adenosyl-L-methionine = 2-methyladenosine(2503) in 23S rRNA + 5'-deoxyadenosine + L-methionine + 2 oxidized [2Fe-2S]-[ferredoxin] + S-adenosyl-L-homocysteine</text>
        <dbReference type="Rhea" id="RHEA:42916"/>
        <dbReference type="Rhea" id="RHEA-COMP:10000"/>
        <dbReference type="Rhea" id="RHEA-COMP:10001"/>
        <dbReference type="Rhea" id="RHEA-COMP:10152"/>
        <dbReference type="Rhea" id="RHEA-COMP:10282"/>
        <dbReference type="ChEBI" id="CHEBI:17319"/>
        <dbReference type="ChEBI" id="CHEBI:33737"/>
        <dbReference type="ChEBI" id="CHEBI:33738"/>
        <dbReference type="ChEBI" id="CHEBI:57844"/>
        <dbReference type="ChEBI" id="CHEBI:57856"/>
        <dbReference type="ChEBI" id="CHEBI:59789"/>
        <dbReference type="ChEBI" id="CHEBI:74411"/>
        <dbReference type="ChEBI" id="CHEBI:74497"/>
        <dbReference type="EC" id="2.1.1.192"/>
    </reaction>
</comment>
<dbReference type="RefSeq" id="WP_158359407.1">
    <property type="nucleotide sequence ID" value="NZ_CP034879.1"/>
</dbReference>
<keyword evidence="7 14" id="KW-0808">Transferase</keyword>
<dbReference type="HAMAP" id="MF_01849">
    <property type="entry name" value="RNA_methyltr_RlmN"/>
    <property type="match status" value="1"/>
</dbReference>
<dbReference type="GO" id="GO:0030488">
    <property type="term" value="P:tRNA methylation"/>
    <property type="evidence" value="ECO:0007669"/>
    <property type="project" value="UniProtKB-UniRule"/>
</dbReference>
<evidence type="ECO:0000256" key="3">
    <source>
        <dbReference type="ARBA" id="ARBA00022485"/>
    </source>
</evidence>
<dbReference type="SFLD" id="SFLDS00029">
    <property type="entry name" value="Radical_SAM"/>
    <property type="match status" value="1"/>
</dbReference>
<name>A0A4D6Y1F5_9GAMM</name>
<dbReference type="SUPFAM" id="SSF102114">
    <property type="entry name" value="Radical SAM enzymes"/>
    <property type="match status" value="1"/>
</dbReference>
<evidence type="ECO:0000256" key="7">
    <source>
        <dbReference type="ARBA" id="ARBA00022679"/>
    </source>
</evidence>
<proteinExistence type="inferred from homology"/>
<keyword evidence="6 14" id="KW-0489">Methyltransferase</keyword>
<feature type="domain" description="Radical SAM core" evidence="15">
    <location>
        <begin position="107"/>
        <end position="344"/>
    </location>
</feature>
<dbReference type="InterPro" id="IPR040072">
    <property type="entry name" value="Methyltransferase_A"/>
</dbReference>
<evidence type="ECO:0000256" key="11">
    <source>
        <dbReference type="ARBA" id="ARBA00023004"/>
    </source>
</evidence>
<dbReference type="GO" id="GO:0070040">
    <property type="term" value="F:rRNA (adenine(2503)-C2-)-methyltransferase activity"/>
    <property type="evidence" value="ECO:0007669"/>
    <property type="project" value="UniProtKB-UniRule"/>
</dbReference>
<dbReference type="GO" id="GO:0000049">
    <property type="term" value="F:tRNA binding"/>
    <property type="evidence" value="ECO:0007669"/>
    <property type="project" value="UniProtKB-UniRule"/>
</dbReference>
<feature type="binding site" evidence="14">
    <location>
        <position position="205"/>
    </location>
    <ligand>
        <name>S-adenosyl-L-methionine</name>
        <dbReference type="ChEBI" id="CHEBI:59789"/>
    </ligand>
</feature>
<evidence type="ECO:0000256" key="10">
    <source>
        <dbReference type="ARBA" id="ARBA00022723"/>
    </source>
</evidence>
<dbReference type="FunFam" id="3.20.20.70:FF:000008">
    <property type="entry name" value="Dual-specificity RNA methyltransferase RlmN"/>
    <property type="match status" value="1"/>
</dbReference>
<comment type="caution">
    <text evidence="14">Lacks conserved residue(s) required for the propagation of feature annotation.</text>
</comment>
<dbReference type="InterPro" id="IPR007197">
    <property type="entry name" value="rSAM"/>
</dbReference>
<evidence type="ECO:0000256" key="1">
    <source>
        <dbReference type="ARBA" id="ARBA00004496"/>
    </source>
</evidence>
<keyword evidence="13 14" id="KW-1015">Disulfide bond</keyword>
<feature type="active site" description="Proton acceptor" evidence="14">
    <location>
        <position position="101"/>
    </location>
</feature>
<dbReference type="EMBL" id="CP034879">
    <property type="protein sequence ID" value="QCI20424.1"/>
    <property type="molecule type" value="Genomic_DNA"/>
</dbReference>
<organism evidence="16 17">
    <name type="scientific">Buchnera aphidicola</name>
    <name type="common">Brachycaudus cardui</name>
    <dbReference type="NCBI Taxonomy" id="557993"/>
    <lineage>
        <taxon>Bacteria</taxon>
        <taxon>Pseudomonadati</taxon>
        <taxon>Pseudomonadota</taxon>
        <taxon>Gammaproteobacteria</taxon>
        <taxon>Enterobacterales</taxon>
        <taxon>Erwiniaceae</taxon>
        <taxon>Buchnera</taxon>
    </lineage>
</organism>
<keyword evidence="8 14" id="KW-0949">S-adenosyl-L-methionine</keyword>
<evidence type="ECO:0000313" key="16">
    <source>
        <dbReference type="EMBL" id="QCI20424.1"/>
    </source>
</evidence>
<dbReference type="GO" id="GO:0046872">
    <property type="term" value="F:metal ion binding"/>
    <property type="evidence" value="ECO:0007669"/>
    <property type="project" value="UniProtKB-KW"/>
</dbReference>
<feature type="binding site" evidence="14">
    <location>
        <position position="306"/>
    </location>
    <ligand>
        <name>S-adenosyl-L-methionine</name>
        <dbReference type="ChEBI" id="CHEBI:59789"/>
    </ligand>
</feature>
<dbReference type="GO" id="GO:0002935">
    <property type="term" value="F:tRNA (adenine(37)-C2)-methyltransferase activity"/>
    <property type="evidence" value="ECO:0007669"/>
    <property type="project" value="UniProtKB-UniRule"/>
</dbReference>
<dbReference type="InterPro" id="IPR013785">
    <property type="entry name" value="Aldolase_TIM"/>
</dbReference>
<evidence type="ECO:0000256" key="2">
    <source>
        <dbReference type="ARBA" id="ARBA00007544"/>
    </source>
</evidence>
<dbReference type="GO" id="GO:0019843">
    <property type="term" value="F:rRNA binding"/>
    <property type="evidence" value="ECO:0007669"/>
    <property type="project" value="UniProtKB-UniRule"/>
</dbReference>
<dbReference type="CDD" id="cd01335">
    <property type="entry name" value="Radical_SAM"/>
    <property type="match status" value="1"/>
</dbReference>
<keyword evidence="9 14" id="KW-0819">tRNA processing</keyword>
<dbReference type="GO" id="GO:0051539">
    <property type="term" value="F:4 iron, 4 sulfur cluster binding"/>
    <property type="evidence" value="ECO:0007669"/>
    <property type="project" value="UniProtKB-UniRule"/>
</dbReference>
<keyword evidence="4 14" id="KW-0963">Cytoplasm</keyword>
<comment type="function">
    <text evidence="14">Specifically methylates position 2 of adenine 2503 in 23S rRNA and position 2 of adenine 37 in tRNAs. m2A2503 modification seems to play a crucial role in the proofreading step occurring at the peptidyl transferase center and thus would serve to optimize ribosomal fidelity.</text>
</comment>
<keyword evidence="11 14" id="KW-0408">Iron</keyword>
<feature type="binding site" evidence="14">
    <location>
        <position position="125"/>
    </location>
    <ligand>
        <name>[4Fe-4S] cluster</name>
        <dbReference type="ChEBI" id="CHEBI:49883"/>
        <note>4Fe-4S-S-AdoMet</note>
    </ligand>
</feature>
<dbReference type="OrthoDB" id="9793973at2"/>
<evidence type="ECO:0000256" key="8">
    <source>
        <dbReference type="ARBA" id="ARBA00022691"/>
    </source>
</evidence>
<keyword evidence="10 14" id="KW-0479">Metal-binding</keyword>
<dbReference type="AlphaFoldDB" id="A0A4D6Y1F5"/>
<dbReference type="Pfam" id="PF04055">
    <property type="entry name" value="Radical_SAM"/>
    <property type="match status" value="1"/>
</dbReference>
<dbReference type="PANTHER" id="PTHR30544">
    <property type="entry name" value="23S RRNA METHYLTRANSFERASE"/>
    <property type="match status" value="1"/>
</dbReference>
<dbReference type="Gene3D" id="3.20.20.70">
    <property type="entry name" value="Aldolase class I"/>
    <property type="match status" value="1"/>
</dbReference>
<dbReference type="PIRSF" id="PIRSF006004">
    <property type="entry name" value="CHP00048"/>
    <property type="match status" value="1"/>
</dbReference>
<evidence type="ECO:0000256" key="14">
    <source>
        <dbReference type="HAMAP-Rule" id="MF_01849"/>
    </source>
</evidence>
<feature type="binding site" evidence="14">
    <location>
        <begin position="173"/>
        <end position="174"/>
    </location>
    <ligand>
        <name>S-adenosyl-L-methionine</name>
        <dbReference type="ChEBI" id="CHEBI:59789"/>
    </ligand>
</feature>
<dbReference type="NCBIfam" id="TIGR00048">
    <property type="entry name" value="rRNA_mod_RlmN"/>
    <property type="match status" value="1"/>
</dbReference>
<dbReference type="Pfam" id="PF21016">
    <property type="entry name" value="RlmN_N"/>
    <property type="match status" value="1"/>
</dbReference>
<evidence type="ECO:0000256" key="4">
    <source>
        <dbReference type="ARBA" id="ARBA00022490"/>
    </source>
</evidence>
<feature type="binding site" evidence="14">
    <location>
        <position position="128"/>
    </location>
    <ligand>
        <name>[4Fe-4S] cluster</name>
        <dbReference type="ChEBI" id="CHEBI:49883"/>
        <note>4Fe-4S-S-AdoMet</note>
    </ligand>
</feature>
<evidence type="ECO:0000256" key="6">
    <source>
        <dbReference type="ARBA" id="ARBA00022603"/>
    </source>
</evidence>
<dbReference type="PANTHER" id="PTHR30544:SF5">
    <property type="entry name" value="RADICAL SAM CORE DOMAIN-CONTAINING PROTEIN"/>
    <property type="match status" value="1"/>
</dbReference>
<reference evidence="16 17" key="2">
    <citation type="submission" date="2019-05" db="EMBL/GenBank/DDBJ databases">
        <title>Genome evolution of the obligate endosymbiont Buchnera aphidicola.</title>
        <authorList>
            <person name="Moran N.A."/>
        </authorList>
    </citation>
    <scope>NUCLEOTIDE SEQUENCE [LARGE SCALE GENOMIC DNA]</scope>
    <source>
        <strain evidence="16 17">Bca</strain>
    </source>
</reference>
<dbReference type="Proteomes" id="UP000298594">
    <property type="component" value="Chromosome"/>
</dbReference>
<evidence type="ECO:0000256" key="13">
    <source>
        <dbReference type="ARBA" id="ARBA00023157"/>
    </source>
</evidence>
<comment type="subcellular location">
    <subcellularLocation>
        <location evidence="1 14">Cytoplasm</location>
    </subcellularLocation>
</comment>
<evidence type="ECO:0000313" key="17">
    <source>
        <dbReference type="Proteomes" id="UP000298594"/>
    </source>
</evidence>
<dbReference type="Gene3D" id="1.10.150.530">
    <property type="match status" value="1"/>
</dbReference>
<reference evidence="16 17" key="1">
    <citation type="submission" date="2018-12" db="EMBL/GenBank/DDBJ databases">
        <authorList>
            <person name="Chong R.A."/>
        </authorList>
    </citation>
    <scope>NUCLEOTIDE SEQUENCE [LARGE SCALE GENOMIC DNA]</scope>
    <source>
        <strain evidence="16 17">Bca</strain>
    </source>
</reference>
<keyword evidence="3 14" id="KW-0004">4Fe-4S</keyword>
<feature type="binding site" evidence="14">
    <location>
        <position position="121"/>
    </location>
    <ligand>
        <name>[4Fe-4S] cluster</name>
        <dbReference type="ChEBI" id="CHEBI:49883"/>
        <note>4Fe-4S-S-AdoMet</note>
    </ligand>
</feature>
<dbReference type="GO" id="GO:0005737">
    <property type="term" value="C:cytoplasm"/>
    <property type="evidence" value="ECO:0007669"/>
    <property type="project" value="UniProtKB-SubCell"/>
</dbReference>
<dbReference type="InterPro" id="IPR004383">
    <property type="entry name" value="rRNA_lsu_MTrfase_RlmN/Cfr"/>
</dbReference>
<dbReference type="InterPro" id="IPR027492">
    <property type="entry name" value="RNA_MTrfase_RlmN"/>
</dbReference>
<gene>
    <name evidence="14 16" type="primary">rlmN</name>
    <name evidence="16" type="ORF">D9V67_01455</name>
</gene>